<evidence type="ECO:0000313" key="16">
    <source>
        <dbReference type="Proteomes" id="UP000187455"/>
    </source>
</evidence>
<dbReference type="InterPro" id="IPR036640">
    <property type="entry name" value="ABC1_TM_sf"/>
</dbReference>
<keyword evidence="11" id="KW-0325">Glycoprotein</keyword>
<dbReference type="Pfam" id="PF00664">
    <property type="entry name" value="ABC_membrane"/>
    <property type="match status" value="2"/>
</dbReference>
<dbReference type="SUPFAM" id="SSF90123">
    <property type="entry name" value="ABC transporter transmembrane region"/>
    <property type="match status" value="2"/>
</dbReference>
<dbReference type="PANTHER" id="PTHR43394">
    <property type="entry name" value="ATP-DEPENDENT PERMEASE MDL1, MITOCHONDRIAL"/>
    <property type="match status" value="1"/>
</dbReference>
<keyword evidence="10 12" id="KW-0472">Membrane</keyword>
<evidence type="ECO:0000256" key="3">
    <source>
        <dbReference type="ARBA" id="ARBA00022448"/>
    </source>
</evidence>
<reference evidence="15 16" key="1">
    <citation type="journal article" date="2016" name="Mol. Biol. Evol.">
        <title>Genome-Wide Survey of Gut Fungi (Harpellales) Reveals the First Horizontally Transferred Ubiquitin Gene from a Mosquito Host.</title>
        <authorList>
            <person name="Wang Y."/>
            <person name="White M.M."/>
            <person name="Kvist S."/>
            <person name="Moncalvo J.M."/>
        </authorList>
    </citation>
    <scope>NUCLEOTIDE SEQUENCE [LARGE SCALE GENOMIC DNA]</scope>
    <source>
        <strain evidence="15 16">ALG-7-W6</strain>
    </source>
</reference>
<keyword evidence="6" id="KW-0547">Nucleotide-binding</keyword>
<feature type="domain" description="ABC transmembrane type-1" evidence="14">
    <location>
        <begin position="542"/>
        <end position="601"/>
    </location>
</feature>
<evidence type="ECO:0000256" key="11">
    <source>
        <dbReference type="ARBA" id="ARBA00023180"/>
    </source>
</evidence>
<dbReference type="PROSITE" id="PS50929">
    <property type="entry name" value="ABC_TM1F"/>
    <property type="match status" value="2"/>
</dbReference>
<keyword evidence="9 12" id="KW-1133">Transmembrane helix</keyword>
<evidence type="ECO:0000256" key="2">
    <source>
        <dbReference type="ARBA" id="ARBA00007577"/>
    </source>
</evidence>
<dbReference type="Proteomes" id="UP000187455">
    <property type="component" value="Unassembled WGS sequence"/>
</dbReference>
<evidence type="ECO:0000259" key="13">
    <source>
        <dbReference type="PROSITE" id="PS50893"/>
    </source>
</evidence>
<dbReference type="FunFam" id="3.40.50.300:FF:000479">
    <property type="entry name" value="Multidrug resistance protein 1A"/>
    <property type="match status" value="1"/>
</dbReference>
<evidence type="ECO:0000256" key="12">
    <source>
        <dbReference type="SAM" id="Phobius"/>
    </source>
</evidence>
<evidence type="ECO:0000256" key="6">
    <source>
        <dbReference type="ARBA" id="ARBA00022741"/>
    </source>
</evidence>
<comment type="subcellular location">
    <subcellularLocation>
        <location evidence="1">Membrane</location>
        <topology evidence="1">Multi-pass membrane protein</topology>
    </subcellularLocation>
</comment>
<evidence type="ECO:0000256" key="7">
    <source>
        <dbReference type="ARBA" id="ARBA00022840"/>
    </source>
</evidence>
<dbReference type="Gene3D" id="3.40.50.300">
    <property type="entry name" value="P-loop containing nucleotide triphosphate hydrolases"/>
    <property type="match status" value="1"/>
</dbReference>
<keyword evidence="8" id="KW-1278">Translocase</keyword>
<organism evidence="15 16">
    <name type="scientific">Smittium mucronatum</name>
    <dbReference type="NCBI Taxonomy" id="133383"/>
    <lineage>
        <taxon>Eukaryota</taxon>
        <taxon>Fungi</taxon>
        <taxon>Fungi incertae sedis</taxon>
        <taxon>Zoopagomycota</taxon>
        <taxon>Kickxellomycotina</taxon>
        <taxon>Harpellomycetes</taxon>
        <taxon>Harpellales</taxon>
        <taxon>Legeriomycetaceae</taxon>
        <taxon>Smittium</taxon>
    </lineage>
</organism>
<dbReference type="InterPro" id="IPR039421">
    <property type="entry name" value="Type_1_exporter"/>
</dbReference>
<keyword evidence="3" id="KW-0813">Transport</keyword>
<dbReference type="STRING" id="133383.A0A1R0GP17"/>
<dbReference type="CDD" id="cd18577">
    <property type="entry name" value="ABC_6TM_Pgp_ABCB1_D1_like"/>
    <property type="match status" value="1"/>
</dbReference>
<sequence>MALVIMKIIPVLLSIGLFMGISLGKKTKIALDFYAKSGSIANEALSSIRTVMEFNGQKRESDRYDSSNAIAAKAELSKSFSLALGLGGIFFCIYAIYSLGLWYGAKLIRMGQSDPGSVLNVFFAFVIGGFSLGGAAPSISAVTSARGAAANVFDVIDRVSPIDPIEMDSGVKVDSFIGEIEFDNVSFSYPSRNDTKALDGFTMKIKPGKKVALVGHSGCGKSTTIRLIQRFYGVSSGSVKIDGVDIRKYNVRSLRQNMGIVSQEPVLFDTTILKNIQYGAKDYEKSSPTFEQIVQACKEANIHDFIMSLPLKYDTVVGERGAQLSGGQKQRIAIARSLIRDPQILVLDEATSALDTESERLVQDALDRSSKNRTTITVAHRPSTIKDSDVIYVCNKGRVIDMEHMKTYESLEPLEPLETENKANDLEKVYVEKPLSIELPKAMKKLELESEDPLMISNKTGISSLIRIFTCDRNNMIPFIPGLIGSAIDGSFFPLLSIFYSKMLVSFNDTDLKKQKRDAYHYSLVFLLLGVSVYVAVFCRTSIMFQDSQFFDKSENGTGSLTARLASEADVIFKFGSESFPMVFTSLCSMVTGISISFSRD</sequence>
<dbReference type="InterPro" id="IPR003439">
    <property type="entry name" value="ABC_transporter-like_ATP-bd"/>
</dbReference>
<keyword evidence="7" id="KW-0067">ATP-binding</keyword>
<evidence type="ECO:0000256" key="8">
    <source>
        <dbReference type="ARBA" id="ARBA00022967"/>
    </source>
</evidence>
<feature type="domain" description="ABC transporter" evidence="13">
    <location>
        <begin position="180"/>
        <end position="421"/>
    </location>
</feature>
<feature type="transmembrane region" description="Helical" evidence="12">
    <location>
        <begin position="522"/>
        <end position="543"/>
    </location>
</feature>
<dbReference type="GO" id="GO:0015421">
    <property type="term" value="F:ABC-type oligopeptide transporter activity"/>
    <property type="evidence" value="ECO:0007669"/>
    <property type="project" value="TreeGrafter"/>
</dbReference>
<dbReference type="EMBL" id="LSSL01005884">
    <property type="protein sequence ID" value="OLY78635.1"/>
    <property type="molecule type" value="Genomic_DNA"/>
</dbReference>
<dbReference type="Pfam" id="PF00005">
    <property type="entry name" value="ABC_tran"/>
    <property type="match status" value="1"/>
</dbReference>
<proteinExistence type="inferred from homology"/>
<comment type="caution">
    <text evidence="15">The sequence shown here is derived from an EMBL/GenBank/DDBJ whole genome shotgun (WGS) entry which is preliminary data.</text>
</comment>
<dbReference type="InterPro" id="IPR027417">
    <property type="entry name" value="P-loop_NTPase"/>
</dbReference>
<keyword evidence="5" id="KW-0677">Repeat</keyword>
<feature type="transmembrane region" description="Helical" evidence="12">
    <location>
        <begin position="479"/>
        <end position="501"/>
    </location>
</feature>
<accession>A0A1R0GP17</accession>
<dbReference type="InterPro" id="IPR003593">
    <property type="entry name" value="AAA+_ATPase"/>
</dbReference>
<evidence type="ECO:0000256" key="1">
    <source>
        <dbReference type="ARBA" id="ARBA00004141"/>
    </source>
</evidence>
<keyword evidence="4 12" id="KW-0812">Transmembrane</keyword>
<name>A0A1R0GP17_9FUNG</name>
<comment type="similarity">
    <text evidence="2">Belongs to the ABC transporter superfamily. ABCB family. Multidrug resistance exporter (TC 3.A.1.201) subfamily.</text>
</comment>
<dbReference type="SMART" id="SM00382">
    <property type="entry name" value="AAA"/>
    <property type="match status" value="1"/>
</dbReference>
<evidence type="ECO:0000256" key="10">
    <source>
        <dbReference type="ARBA" id="ARBA00023136"/>
    </source>
</evidence>
<dbReference type="GO" id="GO:0005524">
    <property type="term" value="F:ATP binding"/>
    <property type="evidence" value="ECO:0007669"/>
    <property type="project" value="UniProtKB-KW"/>
</dbReference>
<feature type="transmembrane region" description="Helical" evidence="12">
    <location>
        <begin position="82"/>
        <end position="105"/>
    </location>
</feature>
<dbReference type="InterPro" id="IPR017871">
    <property type="entry name" value="ABC_transporter-like_CS"/>
</dbReference>
<dbReference type="PROSITE" id="PS00211">
    <property type="entry name" value="ABC_TRANSPORTER_1"/>
    <property type="match status" value="1"/>
</dbReference>
<gene>
    <name evidence="15" type="ORF">AYI68_g7312</name>
</gene>
<evidence type="ECO:0000256" key="4">
    <source>
        <dbReference type="ARBA" id="ARBA00022692"/>
    </source>
</evidence>
<dbReference type="GO" id="GO:0016887">
    <property type="term" value="F:ATP hydrolysis activity"/>
    <property type="evidence" value="ECO:0007669"/>
    <property type="project" value="InterPro"/>
</dbReference>
<dbReference type="OrthoDB" id="6500128at2759"/>
<evidence type="ECO:0000259" key="14">
    <source>
        <dbReference type="PROSITE" id="PS50929"/>
    </source>
</evidence>
<dbReference type="SUPFAM" id="SSF52540">
    <property type="entry name" value="P-loop containing nucleoside triphosphate hydrolases"/>
    <property type="match status" value="1"/>
</dbReference>
<dbReference type="GO" id="GO:0090374">
    <property type="term" value="P:oligopeptide export from mitochondrion"/>
    <property type="evidence" value="ECO:0007669"/>
    <property type="project" value="TreeGrafter"/>
</dbReference>
<feature type="transmembrane region" description="Helical" evidence="12">
    <location>
        <begin position="580"/>
        <end position="598"/>
    </location>
</feature>
<dbReference type="Gene3D" id="1.20.1560.10">
    <property type="entry name" value="ABC transporter type 1, transmembrane domain"/>
    <property type="match status" value="2"/>
</dbReference>
<protein>
    <submittedName>
        <fullName evidence="15">Multidrug resistance protein 1</fullName>
    </submittedName>
</protein>
<dbReference type="CDD" id="cd03249">
    <property type="entry name" value="ABC_MTABC3_MDL1_MDL2"/>
    <property type="match status" value="1"/>
</dbReference>
<evidence type="ECO:0000256" key="9">
    <source>
        <dbReference type="ARBA" id="ARBA00022989"/>
    </source>
</evidence>
<feature type="domain" description="ABC transmembrane type-1" evidence="14">
    <location>
        <begin position="1"/>
        <end position="144"/>
    </location>
</feature>
<dbReference type="AlphaFoldDB" id="A0A1R0GP17"/>
<keyword evidence="16" id="KW-1185">Reference proteome</keyword>
<dbReference type="PANTHER" id="PTHR43394:SF27">
    <property type="entry name" value="ATP-DEPENDENT TRANSLOCASE ABCB1-LIKE"/>
    <property type="match status" value="1"/>
</dbReference>
<evidence type="ECO:0000256" key="5">
    <source>
        <dbReference type="ARBA" id="ARBA00022737"/>
    </source>
</evidence>
<evidence type="ECO:0000313" key="15">
    <source>
        <dbReference type="EMBL" id="OLY78635.1"/>
    </source>
</evidence>
<dbReference type="PROSITE" id="PS50893">
    <property type="entry name" value="ABC_TRANSPORTER_2"/>
    <property type="match status" value="1"/>
</dbReference>
<feature type="transmembrane region" description="Helical" evidence="12">
    <location>
        <begin position="117"/>
        <end position="136"/>
    </location>
</feature>
<dbReference type="InterPro" id="IPR011527">
    <property type="entry name" value="ABC1_TM_dom"/>
</dbReference>
<dbReference type="GO" id="GO:0005743">
    <property type="term" value="C:mitochondrial inner membrane"/>
    <property type="evidence" value="ECO:0007669"/>
    <property type="project" value="TreeGrafter"/>
</dbReference>